<dbReference type="AlphaFoldDB" id="A0A921ZUS2"/>
<protein>
    <recommendedName>
        <fullName evidence="5">unspecific monooxygenase</fullName>
        <ecNumber evidence="5">1.14.14.1</ecNumber>
    </recommendedName>
</protein>
<comment type="subcellular location">
    <subcellularLocation>
        <location evidence="3">Endoplasmic reticulum membrane</location>
        <topology evidence="3">Peripheral membrane protein</topology>
    </subcellularLocation>
    <subcellularLocation>
        <location evidence="2">Microsome membrane</location>
        <topology evidence="2">Peripheral membrane protein</topology>
    </subcellularLocation>
</comment>
<evidence type="ECO:0000256" key="3">
    <source>
        <dbReference type="ARBA" id="ARBA00004406"/>
    </source>
</evidence>
<dbReference type="Pfam" id="PF00067">
    <property type="entry name" value="p450"/>
    <property type="match status" value="1"/>
</dbReference>
<sequence>MKPAPVLGNYSGYILLKEYIGHSVDKIYRKFPNAPYVGAFYGTEPTLIVRDPELIKIVMTKDFYYFSSREIAKYCHKEVITQNLFFTFGDRWKVMRQNLTPLFSSGKMKNMFHLIEKCSRVFEKVLDNETAMSNVLESRSLLIRFTMDCIGSCAFGVDTNTLVNAEGNPFTTMGNEIFASTTSRGIKNITRAVWPFVFYGLGFKSFPPTIEQFFSKLLTGVFEARGYKPSQRNDFIDLILNLKKNNFIEGDAITNLKTGNADKVQLEVNNDLLVAQCIVFFAAGFETSATTSCLTLYELAKCPEAQKRVHEEVDSYIKRHGNKLDYSCVSELPYLLACIDETLRLYPVIGVLTREVVEDYTFPTDLTVEKGMRVHVPVFSLHRDPEYFPDPEEYRPERFYGEAKHNVKPYTYMPFGDGPRTCI</sequence>
<name>A0A921ZUS2_MANSE</name>
<reference evidence="15" key="2">
    <citation type="submission" date="2020-12" db="EMBL/GenBank/DDBJ databases">
        <authorList>
            <person name="Kanost M."/>
        </authorList>
    </citation>
    <scope>NUCLEOTIDE SEQUENCE</scope>
</reference>
<dbReference type="PANTHER" id="PTHR24292:SF45">
    <property type="entry name" value="CYTOCHROME P450 6G1-RELATED"/>
    <property type="match status" value="1"/>
</dbReference>
<keyword evidence="10" id="KW-0560">Oxidoreductase</keyword>
<keyword evidence="11" id="KW-0408">Iron</keyword>
<keyword evidence="7" id="KW-0479">Metal-binding</keyword>
<evidence type="ECO:0000313" key="15">
    <source>
        <dbReference type="EMBL" id="KAG6464266.1"/>
    </source>
</evidence>
<evidence type="ECO:0000256" key="6">
    <source>
        <dbReference type="ARBA" id="ARBA00022617"/>
    </source>
</evidence>
<dbReference type="GO" id="GO:0020037">
    <property type="term" value="F:heme binding"/>
    <property type="evidence" value="ECO:0007669"/>
    <property type="project" value="InterPro"/>
</dbReference>
<evidence type="ECO:0000256" key="9">
    <source>
        <dbReference type="ARBA" id="ARBA00022848"/>
    </source>
</evidence>
<evidence type="ECO:0000256" key="2">
    <source>
        <dbReference type="ARBA" id="ARBA00004174"/>
    </source>
</evidence>
<comment type="catalytic activity">
    <reaction evidence="14">
        <text>an organic molecule + reduced [NADPH--hemoprotein reductase] + O2 = an alcohol + oxidized [NADPH--hemoprotein reductase] + H2O + H(+)</text>
        <dbReference type="Rhea" id="RHEA:17149"/>
        <dbReference type="Rhea" id="RHEA-COMP:11964"/>
        <dbReference type="Rhea" id="RHEA-COMP:11965"/>
        <dbReference type="ChEBI" id="CHEBI:15377"/>
        <dbReference type="ChEBI" id="CHEBI:15378"/>
        <dbReference type="ChEBI" id="CHEBI:15379"/>
        <dbReference type="ChEBI" id="CHEBI:30879"/>
        <dbReference type="ChEBI" id="CHEBI:57618"/>
        <dbReference type="ChEBI" id="CHEBI:58210"/>
        <dbReference type="ChEBI" id="CHEBI:142491"/>
        <dbReference type="EC" id="1.14.14.1"/>
    </reaction>
</comment>
<accession>A0A921ZUS2</accession>
<keyword evidence="8" id="KW-0256">Endoplasmic reticulum</keyword>
<dbReference type="InterPro" id="IPR001128">
    <property type="entry name" value="Cyt_P450"/>
</dbReference>
<comment type="similarity">
    <text evidence="4">Belongs to the cytochrome P450 family.</text>
</comment>
<comment type="cofactor">
    <cofactor evidence="1">
        <name>heme</name>
        <dbReference type="ChEBI" id="CHEBI:30413"/>
    </cofactor>
</comment>
<keyword evidence="6" id="KW-0349">Heme</keyword>
<evidence type="ECO:0000256" key="7">
    <source>
        <dbReference type="ARBA" id="ARBA00022723"/>
    </source>
</evidence>
<evidence type="ECO:0000256" key="12">
    <source>
        <dbReference type="ARBA" id="ARBA00023033"/>
    </source>
</evidence>
<proteinExistence type="inferred from homology"/>
<gene>
    <name evidence="15" type="ORF">O3G_MSEX014400</name>
</gene>
<keyword evidence="13" id="KW-0472">Membrane</keyword>
<dbReference type="GO" id="GO:0005789">
    <property type="term" value="C:endoplasmic reticulum membrane"/>
    <property type="evidence" value="ECO:0007669"/>
    <property type="project" value="UniProtKB-SubCell"/>
</dbReference>
<dbReference type="EMBL" id="JH669136">
    <property type="protein sequence ID" value="KAG6464266.1"/>
    <property type="molecule type" value="Genomic_DNA"/>
</dbReference>
<dbReference type="CDD" id="cd11056">
    <property type="entry name" value="CYP6-like"/>
    <property type="match status" value="1"/>
</dbReference>
<evidence type="ECO:0000256" key="14">
    <source>
        <dbReference type="ARBA" id="ARBA00047827"/>
    </source>
</evidence>
<evidence type="ECO:0000256" key="8">
    <source>
        <dbReference type="ARBA" id="ARBA00022824"/>
    </source>
</evidence>
<keyword evidence="9" id="KW-0492">Microsome</keyword>
<organism evidence="15 16">
    <name type="scientific">Manduca sexta</name>
    <name type="common">Tobacco hawkmoth</name>
    <name type="synonym">Tobacco hornworm</name>
    <dbReference type="NCBI Taxonomy" id="7130"/>
    <lineage>
        <taxon>Eukaryota</taxon>
        <taxon>Metazoa</taxon>
        <taxon>Ecdysozoa</taxon>
        <taxon>Arthropoda</taxon>
        <taxon>Hexapoda</taxon>
        <taxon>Insecta</taxon>
        <taxon>Pterygota</taxon>
        <taxon>Neoptera</taxon>
        <taxon>Endopterygota</taxon>
        <taxon>Lepidoptera</taxon>
        <taxon>Glossata</taxon>
        <taxon>Ditrysia</taxon>
        <taxon>Bombycoidea</taxon>
        <taxon>Sphingidae</taxon>
        <taxon>Sphinginae</taxon>
        <taxon>Sphingini</taxon>
        <taxon>Manduca</taxon>
    </lineage>
</organism>
<dbReference type="FunFam" id="1.10.630.10:FF:000042">
    <property type="entry name" value="Cytochrome P450"/>
    <property type="match status" value="1"/>
</dbReference>
<comment type="caution">
    <text evidence="15">The sequence shown here is derived from an EMBL/GenBank/DDBJ whole genome shotgun (WGS) entry which is preliminary data.</text>
</comment>
<dbReference type="PANTHER" id="PTHR24292">
    <property type="entry name" value="CYTOCHROME P450"/>
    <property type="match status" value="1"/>
</dbReference>
<reference evidence="15" key="1">
    <citation type="journal article" date="2016" name="Insect Biochem. Mol. Biol.">
        <title>Multifaceted biological insights from a draft genome sequence of the tobacco hornworm moth, Manduca sexta.</title>
        <authorList>
            <person name="Kanost M.R."/>
            <person name="Arrese E.L."/>
            <person name="Cao X."/>
            <person name="Chen Y.R."/>
            <person name="Chellapilla S."/>
            <person name="Goldsmith M.R."/>
            <person name="Grosse-Wilde E."/>
            <person name="Heckel D.G."/>
            <person name="Herndon N."/>
            <person name="Jiang H."/>
            <person name="Papanicolaou A."/>
            <person name="Qu J."/>
            <person name="Soulages J.L."/>
            <person name="Vogel H."/>
            <person name="Walters J."/>
            <person name="Waterhouse R.M."/>
            <person name="Ahn S.J."/>
            <person name="Almeida F.C."/>
            <person name="An C."/>
            <person name="Aqrawi P."/>
            <person name="Bretschneider A."/>
            <person name="Bryant W.B."/>
            <person name="Bucks S."/>
            <person name="Chao H."/>
            <person name="Chevignon G."/>
            <person name="Christen J.M."/>
            <person name="Clarke D.F."/>
            <person name="Dittmer N.T."/>
            <person name="Ferguson L.C.F."/>
            <person name="Garavelou S."/>
            <person name="Gordon K.H.J."/>
            <person name="Gunaratna R.T."/>
            <person name="Han Y."/>
            <person name="Hauser F."/>
            <person name="He Y."/>
            <person name="Heidel-Fischer H."/>
            <person name="Hirsh A."/>
            <person name="Hu Y."/>
            <person name="Jiang H."/>
            <person name="Kalra D."/>
            <person name="Klinner C."/>
            <person name="Konig C."/>
            <person name="Kovar C."/>
            <person name="Kroll A.R."/>
            <person name="Kuwar S.S."/>
            <person name="Lee S.L."/>
            <person name="Lehman R."/>
            <person name="Li K."/>
            <person name="Li Z."/>
            <person name="Liang H."/>
            <person name="Lovelace S."/>
            <person name="Lu Z."/>
            <person name="Mansfield J.H."/>
            <person name="McCulloch K.J."/>
            <person name="Mathew T."/>
            <person name="Morton B."/>
            <person name="Muzny D.M."/>
            <person name="Neunemann D."/>
            <person name="Ongeri F."/>
            <person name="Pauchet Y."/>
            <person name="Pu L.L."/>
            <person name="Pyrousis I."/>
            <person name="Rao X.J."/>
            <person name="Redding A."/>
            <person name="Roesel C."/>
            <person name="Sanchez-Gracia A."/>
            <person name="Schaack S."/>
            <person name="Shukla A."/>
            <person name="Tetreau G."/>
            <person name="Wang Y."/>
            <person name="Xiong G.H."/>
            <person name="Traut W."/>
            <person name="Walsh T.K."/>
            <person name="Worley K.C."/>
            <person name="Wu D."/>
            <person name="Wu W."/>
            <person name="Wu Y.Q."/>
            <person name="Zhang X."/>
            <person name="Zou Z."/>
            <person name="Zucker H."/>
            <person name="Briscoe A.D."/>
            <person name="Burmester T."/>
            <person name="Clem R.J."/>
            <person name="Feyereisen R."/>
            <person name="Grimmelikhuijzen C.J.P."/>
            <person name="Hamodrakas S.J."/>
            <person name="Hansson B.S."/>
            <person name="Huguet E."/>
            <person name="Jermiin L.S."/>
            <person name="Lan Q."/>
            <person name="Lehman H.K."/>
            <person name="Lorenzen M."/>
            <person name="Merzendorfer H."/>
            <person name="Michalopoulos I."/>
            <person name="Morton D.B."/>
            <person name="Muthukrishnan S."/>
            <person name="Oakeshott J.G."/>
            <person name="Palmer W."/>
            <person name="Park Y."/>
            <person name="Passarelli A.L."/>
            <person name="Rozas J."/>
            <person name="Schwartz L.M."/>
            <person name="Smith W."/>
            <person name="Southgate A."/>
            <person name="Vilcinskas A."/>
            <person name="Vogt R."/>
            <person name="Wang P."/>
            <person name="Werren J."/>
            <person name="Yu X.Q."/>
            <person name="Zhou J.J."/>
            <person name="Brown S.J."/>
            <person name="Scherer S.E."/>
            <person name="Richards S."/>
            <person name="Blissard G.W."/>
        </authorList>
    </citation>
    <scope>NUCLEOTIDE SEQUENCE</scope>
</reference>
<dbReference type="GO" id="GO:0005506">
    <property type="term" value="F:iron ion binding"/>
    <property type="evidence" value="ECO:0007669"/>
    <property type="project" value="InterPro"/>
</dbReference>
<keyword evidence="12" id="KW-0503">Monooxygenase</keyword>
<feature type="non-terminal residue" evidence="15">
    <location>
        <position position="423"/>
    </location>
</feature>
<evidence type="ECO:0000256" key="4">
    <source>
        <dbReference type="ARBA" id="ARBA00010617"/>
    </source>
</evidence>
<evidence type="ECO:0000256" key="11">
    <source>
        <dbReference type="ARBA" id="ARBA00023004"/>
    </source>
</evidence>
<dbReference type="InterPro" id="IPR050476">
    <property type="entry name" value="Insect_CytP450_Detox"/>
</dbReference>
<evidence type="ECO:0000256" key="1">
    <source>
        <dbReference type="ARBA" id="ARBA00001971"/>
    </source>
</evidence>
<evidence type="ECO:0000256" key="10">
    <source>
        <dbReference type="ARBA" id="ARBA00023002"/>
    </source>
</evidence>
<evidence type="ECO:0000256" key="13">
    <source>
        <dbReference type="ARBA" id="ARBA00023136"/>
    </source>
</evidence>
<dbReference type="GO" id="GO:0016712">
    <property type="term" value="F:oxidoreductase activity, acting on paired donors, with incorporation or reduction of molecular oxygen, reduced flavin or flavoprotein as one donor, and incorporation of one atom of oxygen"/>
    <property type="evidence" value="ECO:0007669"/>
    <property type="project" value="UniProtKB-EC"/>
</dbReference>
<keyword evidence="16" id="KW-1185">Reference proteome</keyword>
<evidence type="ECO:0000256" key="5">
    <source>
        <dbReference type="ARBA" id="ARBA00012109"/>
    </source>
</evidence>
<dbReference type="Proteomes" id="UP000791440">
    <property type="component" value="Unassembled WGS sequence"/>
</dbReference>
<evidence type="ECO:0000313" key="16">
    <source>
        <dbReference type="Proteomes" id="UP000791440"/>
    </source>
</evidence>
<dbReference type="EC" id="1.14.14.1" evidence="5"/>